<evidence type="ECO:0000313" key="2">
    <source>
        <dbReference type="EMBL" id="GMI24725.1"/>
    </source>
</evidence>
<reference evidence="2 3" key="1">
    <citation type="journal article" date="2023" name="Commun. Biol.">
        <title>Genome analysis of Parmales, the sister group of diatoms, reveals the evolutionary specialization of diatoms from phago-mixotrophs to photoautotrophs.</title>
        <authorList>
            <person name="Ban H."/>
            <person name="Sato S."/>
            <person name="Yoshikawa S."/>
            <person name="Yamada K."/>
            <person name="Nakamura Y."/>
            <person name="Ichinomiya M."/>
            <person name="Sato N."/>
            <person name="Blanc-Mathieu R."/>
            <person name="Endo H."/>
            <person name="Kuwata A."/>
            <person name="Ogata H."/>
        </authorList>
    </citation>
    <scope>NUCLEOTIDE SEQUENCE [LARGE SCALE GENOMIC DNA]</scope>
</reference>
<comment type="caution">
    <text evidence="2">The sequence shown here is derived from an EMBL/GenBank/DDBJ whole genome shotgun (WGS) entry which is preliminary data.</text>
</comment>
<dbReference type="EMBL" id="BRYB01000180">
    <property type="protein sequence ID" value="GMI24725.1"/>
    <property type="molecule type" value="Genomic_DNA"/>
</dbReference>
<sequence>YGCSRTSLQRLNNFTSWMLAPDVLRIPASERARTTTTNEEQRAATRAMERAGMIGRLAANFTDLSRTECKLYLDTANFDYDAAVKAASADLNWEASARGSKKMEKLKRVSVEIDNRVQFSREHDNEHVKLSPGIAMKKTPGAEAREKAEGAGGAVVKPAPEPKGVDEQTL</sequence>
<dbReference type="Proteomes" id="UP001165060">
    <property type="component" value="Unassembled WGS sequence"/>
</dbReference>
<organism evidence="2 3">
    <name type="scientific">Tetraparma gracilis</name>
    <dbReference type="NCBI Taxonomy" id="2962635"/>
    <lineage>
        <taxon>Eukaryota</taxon>
        <taxon>Sar</taxon>
        <taxon>Stramenopiles</taxon>
        <taxon>Ochrophyta</taxon>
        <taxon>Bolidophyceae</taxon>
        <taxon>Parmales</taxon>
        <taxon>Triparmaceae</taxon>
        <taxon>Tetraparma</taxon>
    </lineage>
</organism>
<protein>
    <submittedName>
        <fullName evidence="2">Uncharacterized protein</fullName>
    </submittedName>
</protein>
<gene>
    <name evidence="2" type="ORF">TeGR_g3074</name>
</gene>
<keyword evidence="3" id="KW-1185">Reference proteome</keyword>
<name>A0ABQ6MEV6_9STRA</name>
<evidence type="ECO:0000313" key="3">
    <source>
        <dbReference type="Proteomes" id="UP001165060"/>
    </source>
</evidence>
<evidence type="ECO:0000256" key="1">
    <source>
        <dbReference type="SAM" id="MobiDB-lite"/>
    </source>
</evidence>
<feature type="region of interest" description="Disordered" evidence="1">
    <location>
        <begin position="123"/>
        <end position="170"/>
    </location>
</feature>
<feature type="non-terminal residue" evidence="2">
    <location>
        <position position="1"/>
    </location>
</feature>
<proteinExistence type="predicted"/>
<accession>A0ABQ6MEV6</accession>